<proteinExistence type="predicted"/>
<accession>A0A8K1LQL0</accession>
<comment type="caution">
    <text evidence="1">The sequence shown here is derived from an EMBL/GenBank/DDBJ whole genome shotgun (WGS) entry which is preliminary data.</text>
</comment>
<dbReference type="AlphaFoldDB" id="A0A8K1LQL0"/>
<keyword evidence="2" id="KW-1185">Reference proteome</keyword>
<protein>
    <submittedName>
        <fullName evidence="1">Uncharacterized protein</fullName>
    </submittedName>
</protein>
<evidence type="ECO:0000313" key="1">
    <source>
        <dbReference type="EMBL" id="TRZ22684.1"/>
    </source>
</evidence>
<gene>
    <name evidence="1" type="ORF">HGM15179_004392</name>
</gene>
<organism evidence="1 2">
    <name type="scientific">Zosterops borbonicus</name>
    <dbReference type="NCBI Taxonomy" id="364589"/>
    <lineage>
        <taxon>Eukaryota</taxon>
        <taxon>Metazoa</taxon>
        <taxon>Chordata</taxon>
        <taxon>Craniata</taxon>
        <taxon>Vertebrata</taxon>
        <taxon>Euteleostomi</taxon>
        <taxon>Archelosauria</taxon>
        <taxon>Archosauria</taxon>
        <taxon>Dinosauria</taxon>
        <taxon>Saurischia</taxon>
        <taxon>Theropoda</taxon>
        <taxon>Coelurosauria</taxon>
        <taxon>Aves</taxon>
        <taxon>Neognathae</taxon>
        <taxon>Neoaves</taxon>
        <taxon>Telluraves</taxon>
        <taxon>Australaves</taxon>
        <taxon>Passeriformes</taxon>
        <taxon>Sylvioidea</taxon>
        <taxon>Zosteropidae</taxon>
        <taxon>Zosterops</taxon>
    </lineage>
</organism>
<reference evidence="1" key="1">
    <citation type="submission" date="2019-04" db="EMBL/GenBank/DDBJ databases">
        <title>Genome assembly of Zosterops borbonicus 15179.</title>
        <authorList>
            <person name="Leroy T."/>
            <person name="Anselmetti Y."/>
            <person name="Tilak M.-K."/>
            <person name="Nabholz B."/>
        </authorList>
    </citation>
    <scope>NUCLEOTIDE SEQUENCE</scope>
    <source>
        <strain evidence="1">HGM_15179</strain>
        <tissue evidence="1">Muscle</tissue>
    </source>
</reference>
<dbReference type="OrthoDB" id="300855at2759"/>
<evidence type="ECO:0000313" key="2">
    <source>
        <dbReference type="Proteomes" id="UP000796761"/>
    </source>
</evidence>
<dbReference type="Proteomes" id="UP000796761">
    <property type="component" value="Unassembled WGS sequence"/>
</dbReference>
<dbReference type="EMBL" id="SWJQ01000090">
    <property type="protein sequence ID" value="TRZ22684.1"/>
    <property type="molecule type" value="Genomic_DNA"/>
</dbReference>
<name>A0A8K1LQL0_9PASS</name>
<sequence length="284" mass="31140">MLESFLLHFGQGLTYCHVLTNANGFNIFRGDQANFDGTFKSGLHFSPSQATIPCPTDALGVPISGSVPDNPDLFTGLLMLTLDLTGLFTFSVQGTSDYPNLVPVWITKPFTSFVALLWTHSSILPKLRLLELVTALKVWPYHCQLQKKNHFPPPAGHTIPDPGQDAIGPLGHLGTPWLMFTCCHQNPQVPFCLGTVQPHRLQLITLQGVVVAKMQDLELDLVKPCITVLGPSIQLVQVPLQGPPTLQQIDTRSQLGVICKFADGGLDPLIQIISKDIKQDWAQH</sequence>